<evidence type="ECO:0000313" key="1">
    <source>
        <dbReference type="EMBL" id="SFC16216.1"/>
    </source>
</evidence>
<sequence>MTKFKNVKTIIFDYDGTLHDSSRIYIPAFKRAYAYLVENEQAPEKVFQDQEITRWLGYSKKEMWELFMPHLVDAHKNEASRLIGETMVDKISRKEAHLYPDALETLAYLKEKYTLIFLSNCSIDYMESHADMFNLRDYFTDMYCTEMYDFKKSKKEIVADFKHKYPSEYAIVGDRHQDLEVGELDQTYAIGCSYGFGQKEELAQADNVISDIAELKNMF</sequence>
<dbReference type="STRING" id="753702.SAMN04488102_103264"/>
<dbReference type="PANTHER" id="PTHR43434:SF1">
    <property type="entry name" value="PHOSPHOGLYCOLATE PHOSPHATASE"/>
    <property type="match status" value="1"/>
</dbReference>
<dbReference type="Gene3D" id="3.40.50.1000">
    <property type="entry name" value="HAD superfamily/HAD-like"/>
    <property type="match status" value="1"/>
</dbReference>
<dbReference type="EMBL" id="FOLT01000003">
    <property type="protein sequence ID" value="SFC16216.1"/>
    <property type="molecule type" value="Genomic_DNA"/>
</dbReference>
<dbReference type="InterPro" id="IPR050155">
    <property type="entry name" value="HAD-like_hydrolase_sf"/>
</dbReference>
<proteinExistence type="predicted"/>
<dbReference type="Proteomes" id="UP000199612">
    <property type="component" value="Unassembled WGS sequence"/>
</dbReference>
<dbReference type="GO" id="GO:0008967">
    <property type="term" value="F:phosphoglycolate phosphatase activity"/>
    <property type="evidence" value="ECO:0007669"/>
    <property type="project" value="TreeGrafter"/>
</dbReference>
<dbReference type="PANTHER" id="PTHR43434">
    <property type="entry name" value="PHOSPHOGLYCOLATE PHOSPHATASE"/>
    <property type="match status" value="1"/>
</dbReference>
<dbReference type="Pfam" id="PF00702">
    <property type="entry name" value="Hydrolase"/>
    <property type="match status" value="1"/>
</dbReference>
<dbReference type="SFLD" id="SFLDS00003">
    <property type="entry name" value="Haloacid_Dehalogenase"/>
    <property type="match status" value="1"/>
</dbReference>
<dbReference type="InterPro" id="IPR023198">
    <property type="entry name" value="PGP-like_dom2"/>
</dbReference>
<protein>
    <submittedName>
        <fullName evidence="1">Phosphoglycolate phosphatase</fullName>
    </submittedName>
</protein>
<dbReference type="Gene3D" id="1.10.150.240">
    <property type="entry name" value="Putative phosphatase, domain 2"/>
    <property type="match status" value="1"/>
</dbReference>
<gene>
    <name evidence="1" type="ORF">SAMN04488102_103264</name>
</gene>
<dbReference type="InterPro" id="IPR036412">
    <property type="entry name" value="HAD-like_sf"/>
</dbReference>
<dbReference type="OrthoDB" id="9792518at2"/>
<dbReference type="InterPro" id="IPR023214">
    <property type="entry name" value="HAD_sf"/>
</dbReference>
<dbReference type="GO" id="GO:0006281">
    <property type="term" value="P:DNA repair"/>
    <property type="evidence" value="ECO:0007669"/>
    <property type="project" value="TreeGrafter"/>
</dbReference>
<dbReference type="GO" id="GO:0005829">
    <property type="term" value="C:cytosol"/>
    <property type="evidence" value="ECO:0007669"/>
    <property type="project" value="TreeGrafter"/>
</dbReference>
<dbReference type="SUPFAM" id="SSF56784">
    <property type="entry name" value="HAD-like"/>
    <property type="match status" value="1"/>
</dbReference>
<name>A0A1I1GXK9_9LACT</name>
<dbReference type="RefSeq" id="WP_091529140.1">
    <property type="nucleotide sequence ID" value="NZ_FOLT01000003.1"/>
</dbReference>
<dbReference type="AlphaFoldDB" id="A0A1I1GXK9"/>
<evidence type="ECO:0000313" key="2">
    <source>
        <dbReference type="Proteomes" id="UP000199612"/>
    </source>
</evidence>
<accession>A0A1I1GXK9</accession>
<reference evidence="2" key="1">
    <citation type="submission" date="2016-10" db="EMBL/GenBank/DDBJ databases">
        <authorList>
            <person name="Varghese N."/>
            <person name="Submissions S."/>
        </authorList>
    </citation>
    <scope>NUCLEOTIDE SEQUENCE [LARGE SCALE GENOMIC DNA]</scope>
    <source>
        <strain evidence="2">DSM 23664</strain>
    </source>
</reference>
<keyword evidence="2" id="KW-1185">Reference proteome</keyword>
<dbReference type="SFLD" id="SFLDG01129">
    <property type="entry name" value="C1.5:_HAD__Beta-PGM__Phosphata"/>
    <property type="match status" value="1"/>
</dbReference>
<organism evidence="1 2">
    <name type="scientific">Alkalibacterium subtropicum</name>
    <dbReference type="NCBI Taxonomy" id="753702"/>
    <lineage>
        <taxon>Bacteria</taxon>
        <taxon>Bacillati</taxon>
        <taxon>Bacillota</taxon>
        <taxon>Bacilli</taxon>
        <taxon>Lactobacillales</taxon>
        <taxon>Carnobacteriaceae</taxon>
        <taxon>Alkalibacterium</taxon>
    </lineage>
</organism>